<dbReference type="HOGENOM" id="CLU_789656_0_0_11"/>
<dbReference type="eggNOG" id="ENOG5032FQU">
    <property type="taxonomic scope" value="Bacteria"/>
</dbReference>
<reference evidence="1 2" key="1">
    <citation type="journal article" date="2010" name="J. Bacteriol.">
        <title>Genome sequence of the milbemycin-producing bacterium Streptomyces bingchenggensis.</title>
        <authorList>
            <person name="Wang X.J."/>
            <person name="Yan Y.J."/>
            <person name="Zhang B."/>
            <person name="An J."/>
            <person name="Wang J.J."/>
            <person name="Tian J."/>
            <person name="Jiang L."/>
            <person name="Chen Y.H."/>
            <person name="Huang S.X."/>
            <person name="Yin M."/>
            <person name="Zhang J."/>
            <person name="Gao A.L."/>
            <person name="Liu C.X."/>
            <person name="Zhu Z.X."/>
            <person name="Xiang W.S."/>
        </authorList>
    </citation>
    <scope>NUCLEOTIDE SEQUENCE [LARGE SCALE GENOMIC DNA]</scope>
    <source>
        <strain evidence="1 2">BCW-1</strain>
    </source>
</reference>
<dbReference type="Pfam" id="PF20226">
    <property type="entry name" value="DUF6585"/>
    <property type="match status" value="1"/>
</dbReference>
<evidence type="ECO:0000313" key="1">
    <source>
        <dbReference type="EMBL" id="ADI05881.1"/>
    </source>
</evidence>
<sequence length="351" mass="38738">MGEWHWAAVAPDTAAPHGFKVSFHARTFGTEQEARDHLQGYLDARSDTDGDCALAAERLRSLSGYALRVHVHIPGKAWHVLDAEAELKRFVADLQGVVRPVAFRRPAPSAAAAPGRVKRRLGDSSVFKETDVLPEAARAAEEHKLGRHQDTFVMPRFGVFKPKGAGNRVYGFEHGLIRHDEGAAPQVFRWDRIVKVLRSAVTHHFKNGRYTNTTFSYELTRSDGARTSIDGSCHDPQYKRHANPDSPGMRYARLGLRADERITRILLPDALAALRRGESLAFGQITISAAGVQGKKGLVPWSEITTAEARDGNVVINRAGKFWAVHNRPVLAVSNVSLLLALVDICRRDAP</sequence>
<dbReference type="PATRIC" id="fig|749414.3.peg.2853"/>
<keyword evidence="2" id="KW-1185">Reference proteome</keyword>
<proteinExistence type="predicted"/>
<gene>
    <name evidence="1" type="ordered locus">SBI_02760</name>
</gene>
<dbReference type="EMBL" id="CP002047">
    <property type="protein sequence ID" value="ADI05881.1"/>
    <property type="molecule type" value="Genomic_DNA"/>
</dbReference>
<dbReference type="KEGG" id="sbh:SBI_02760"/>
<dbReference type="AlphaFoldDB" id="D7C2J8"/>
<dbReference type="RefSeq" id="WP_014175358.1">
    <property type="nucleotide sequence ID" value="NC_016582.1"/>
</dbReference>
<dbReference type="Proteomes" id="UP000000377">
    <property type="component" value="Chromosome"/>
</dbReference>
<dbReference type="STRING" id="749414.SBI_02760"/>
<protein>
    <submittedName>
        <fullName evidence="1">Uncharacterized protein</fullName>
    </submittedName>
</protein>
<accession>D7C2J8</accession>
<dbReference type="InterPro" id="IPR046492">
    <property type="entry name" value="DUF6585"/>
</dbReference>
<name>D7C2J8_STRBB</name>
<organism evidence="1 2">
    <name type="scientific">Streptomyces bingchenggensis (strain BCW-1)</name>
    <dbReference type="NCBI Taxonomy" id="749414"/>
    <lineage>
        <taxon>Bacteria</taxon>
        <taxon>Bacillati</taxon>
        <taxon>Actinomycetota</taxon>
        <taxon>Actinomycetes</taxon>
        <taxon>Kitasatosporales</taxon>
        <taxon>Streptomycetaceae</taxon>
        <taxon>Streptomyces</taxon>
    </lineage>
</organism>
<evidence type="ECO:0000313" key="2">
    <source>
        <dbReference type="Proteomes" id="UP000000377"/>
    </source>
</evidence>